<evidence type="ECO:0000313" key="2">
    <source>
        <dbReference type="EMBL" id="SDZ83310.1"/>
    </source>
</evidence>
<feature type="region of interest" description="Disordered" evidence="1">
    <location>
        <begin position="53"/>
        <end position="72"/>
    </location>
</feature>
<evidence type="ECO:0000313" key="3">
    <source>
        <dbReference type="Proteomes" id="UP000199041"/>
    </source>
</evidence>
<proteinExistence type="predicted"/>
<dbReference type="Pfam" id="PF14121">
    <property type="entry name" value="Porin_10"/>
    <property type="match status" value="1"/>
</dbReference>
<dbReference type="AlphaFoldDB" id="A0A1H3W8J4"/>
<evidence type="ECO:0000256" key="1">
    <source>
        <dbReference type="SAM" id="MobiDB-lite"/>
    </source>
</evidence>
<sequence>MQKNIQRIFLTYFSTRKLLVKKRWTGCVLAIILLTLMGQTRVLAQVTDDSQTQTYQTDNQGRPIAPNQTGSDSLKMRDKFEDSITISYRYFDSTLDHHMDSSISDFKSRLQLPYSANDLGNIGSPAQSLLFSPYMQPGWDEGIHSMDYAKFTLKNTRYFTSTRPYSELGYMLGGKGEQYIDLLHTQNRNRNVNFTFEYRLLNAPGAFKNQNNANSNLRANVSVKSTNKRYSANLIFIRNNLKAATNGGLVDPEQLKDLSLGDPFQAGVKLGNSNTSTSNPFNATVVTGNTFTDISLYLRQSFDFGQKDSVVQDTVTYYQFYPRLRLEHSVSYSTHGYNYHDYNPTSDDYLNYYNFIVPTDTILFEDKWKDLTNQFAIYTYPDKKNKNQFLKLHGDFQILNGRLGENYKINYNNIFVGTEYRNRSKNDKWDIQLAGNLYLAGNYAGDYNVQGSLRRDFGDKLGGLELGFMNVNRTPSFIYNIGSEGSFTTDTAKVSYHAHSDFPVIGVSDLNKENISRAYARYYLPSFGLSLTGNYYFVSNYTYFKDVFTAAQFSGLFNVLQVGAQKHTRLGKFFHWYLDADVQQRLGEAPVNLPLMILRNRIAFEGHFYNNLYLATGIDVRYVSPYKADSYSPFTGQFYYQDENRINNRPDISFYVNFRIKRFRFFGELSNLNTFNYSGGSFGFNHYNYVSSNMPGQALWLRMGVWWYFIN</sequence>
<dbReference type="EMBL" id="FNQY01000002">
    <property type="protein sequence ID" value="SDZ83310.1"/>
    <property type="molecule type" value="Genomic_DNA"/>
</dbReference>
<protein>
    <submittedName>
        <fullName evidence="2">Putative porin</fullName>
    </submittedName>
</protein>
<organism evidence="2 3">
    <name type="scientific">Arachidicoccus rhizosphaerae</name>
    <dbReference type="NCBI Taxonomy" id="551991"/>
    <lineage>
        <taxon>Bacteria</taxon>
        <taxon>Pseudomonadati</taxon>
        <taxon>Bacteroidota</taxon>
        <taxon>Chitinophagia</taxon>
        <taxon>Chitinophagales</taxon>
        <taxon>Chitinophagaceae</taxon>
        <taxon>Arachidicoccus</taxon>
    </lineage>
</organism>
<dbReference type="STRING" id="551991.SAMN05192529_102217"/>
<dbReference type="RefSeq" id="WP_091393334.1">
    <property type="nucleotide sequence ID" value="NZ_FNQY01000002.1"/>
</dbReference>
<accession>A0A1H3W8J4</accession>
<name>A0A1H3W8J4_9BACT</name>
<dbReference type="InterPro" id="IPR025631">
    <property type="entry name" value="Porin_10"/>
</dbReference>
<keyword evidence="3" id="KW-1185">Reference proteome</keyword>
<dbReference type="Proteomes" id="UP000199041">
    <property type="component" value="Unassembled WGS sequence"/>
</dbReference>
<reference evidence="2 3" key="1">
    <citation type="submission" date="2016-10" db="EMBL/GenBank/DDBJ databases">
        <authorList>
            <person name="de Groot N.N."/>
        </authorList>
    </citation>
    <scope>NUCLEOTIDE SEQUENCE [LARGE SCALE GENOMIC DNA]</scope>
    <source>
        <strain evidence="2 3">Vu-144</strain>
    </source>
</reference>
<dbReference type="OrthoDB" id="1489309at2"/>
<gene>
    <name evidence="2" type="ORF">SAMN05192529_102217</name>
</gene>